<dbReference type="InterPro" id="IPR016161">
    <property type="entry name" value="Ald_DH/histidinol_DH"/>
</dbReference>
<dbReference type="STRING" id="1448318.A0A319EGN0"/>
<reference evidence="5 6" key="1">
    <citation type="submission" date="2018-02" db="EMBL/GenBank/DDBJ databases">
        <title>The genomes of Aspergillus section Nigri reveals drivers in fungal speciation.</title>
        <authorList>
            <consortium name="DOE Joint Genome Institute"/>
            <person name="Vesth T.C."/>
            <person name="Nybo J."/>
            <person name="Theobald S."/>
            <person name="Brandl J."/>
            <person name="Frisvad J.C."/>
            <person name="Nielsen K.F."/>
            <person name="Lyhne E.K."/>
            <person name="Kogle M.E."/>
            <person name="Kuo A."/>
            <person name="Riley R."/>
            <person name="Clum A."/>
            <person name="Nolan M."/>
            <person name="Lipzen A."/>
            <person name="Salamov A."/>
            <person name="Henrissat B."/>
            <person name="Wiebenga A."/>
            <person name="De vries R.P."/>
            <person name="Grigoriev I.V."/>
            <person name="Mortensen U.H."/>
            <person name="Andersen M.R."/>
            <person name="Baker S.E."/>
        </authorList>
    </citation>
    <scope>NUCLEOTIDE SEQUENCE [LARGE SCALE GENOMIC DNA]</scope>
    <source>
        <strain evidence="5 6">CBS 121057</strain>
    </source>
</reference>
<dbReference type="EC" id="1.2.1.3" evidence="2"/>
<evidence type="ECO:0000256" key="1">
    <source>
        <dbReference type="ARBA" id="ARBA00009986"/>
    </source>
</evidence>
<dbReference type="AlphaFoldDB" id="A0A319EGN0"/>
<keyword evidence="6" id="KW-1185">Reference proteome</keyword>
<dbReference type="InterPro" id="IPR016162">
    <property type="entry name" value="Ald_DH_N"/>
</dbReference>
<dbReference type="OrthoDB" id="310895at2759"/>
<evidence type="ECO:0000259" key="4">
    <source>
        <dbReference type="Pfam" id="PF00171"/>
    </source>
</evidence>
<protein>
    <recommendedName>
        <fullName evidence="2">aldehyde dehydrogenase (NAD(+))</fullName>
        <ecNumber evidence="2">1.2.1.3</ecNumber>
    </recommendedName>
</protein>
<evidence type="ECO:0000313" key="6">
    <source>
        <dbReference type="Proteomes" id="UP000248423"/>
    </source>
</evidence>
<gene>
    <name evidence="5" type="ORF">BO78DRAFT_438136</name>
</gene>
<dbReference type="Proteomes" id="UP000248423">
    <property type="component" value="Unassembled WGS sequence"/>
</dbReference>
<feature type="domain" description="Aldehyde dehydrogenase" evidence="4">
    <location>
        <begin position="35"/>
        <end position="130"/>
    </location>
</feature>
<proteinExistence type="inferred from homology"/>
<name>A0A319EGN0_ASPSB</name>
<evidence type="ECO:0000256" key="2">
    <source>
        <dbReference type="ARBA" id="ARBA00024226"/>
    </source>
</evidence>
<sequence>MKLAAELTQLFINNQRPSIYTFNSTNISPLITLCRISVYNPADGSLVSDQIPISGEADVEQAIQAAQEAFAPGSKWRRMDDFTRQKILLKFADLIERDQECLASLTRVTLGAPYKLFGKSEIDTAIGCFRCELVPEFMGAR</sequence>
<comment type="similarity">
    <text evidence="1">Belongs to the aldehyde dehydrogenase family.</text>
</comment>
<dbReference type="SUPFAM" id="SSF53720">
    <property type="entry name" value="ALDH-like"/>
    <property type="match status" value="1"/>
</dbReference>
<evidence type="ECO:0000256" key="3">
    <source>
        <dbReference type="ARBA" id="ARBA00049194"/>
    </source>
</evidence>
<accession>A0A319EGN0</accession>
<comment type="catalytic activity">
    <reaction evidence="3">
        <text>an aldehyde + NAD(+) + H2O = a carboxylate + NADH + 2 H(+)</text>
        <dbReference type="Rhea" id="RHEA:16185"/>
        <dbReference type="ChEBI" id="CHEBI:15377"/>
        <dbReference type="ChEBI" id="CHEBI:15378"/>
        <dbReference type="ChEBI" id="CHEBI:17478"/>
        <dbReference type="ChEBI" id="CHEBI:29067"/>
        <dbReference type="ChEBI" id="CHEBI:57540"/>
        <dbReference type="ChEBI" id="CHEBI:57945"/>
        <dbReference type="EC" id="1.2.1.3"/>
    </reaction>
</comment>
<dbReference type="VEuPathDB" id="FungiDB:BO78DRAFT_438136"/>
<dbReference type="PANTHER" id="PTHR11699">
    <property type="entry name" value="ALDEHYDE DEHYDROGENASE-RELATED"/>
    <property type="match status" value="1"/>
</dbReference>
<dbReference type="GO" id="GO:0004029">
    <property type="term" value="F:aldehyde dehydrogenase (NAD+) activity"/>
    <property type="evidence" value="ECO:0007669"/>
    <property type="project" value="UniProtKB-EC"/>
</dbReference>
<organism evidence="5 6">
    <name type="scientific">Aspergillus sclerotiicarbonarius (strain CBS 121057 / IBT 28362)</name>
    <dbReference type="NCBI Taxonomy" id="1448318"/>
    <lineage>
        <taxon>Eukaryota</taxon>
        <taxon>Fungi</taxon>
        <taxon>Dikarya</taxon>
        <taxon>Ascomycota</taxon>
        <taxon>Pezizomycotina</taxon>
        <taxon>Eurotiomycetes</taxon>
        <taxon>Eurotiomycetidae</taxon>
        <taxon>Eurotiales</taxon>
        <taxon>Aspergillaceae</taxon>
        <taxon>Aspergillus</taxon>
        <taxon>Aspergillus subgen. Circumdati</taxon>
    </lineage>
</organism>
<evidence type="ECO:0000313" key="5">
    <source>
        <dbReference type="EMBL" id="PYI09502.1"/>
    </source>
</evidence>
<dbReference type="Pfam" id="PF00171">
    <property type="entry name" value="Aldedh"/>
    <property type="match status" value="1"/>
</dbReference>
<dbReference type="Gene3D" id="3.40.605.10">
    <property type="entry name" value="Aldehyde Dehydrogenase, Chain A, domain 1"/>
    <property type="match status" value="1"/>
</dbReference>
<dbReference type="InterPro" id="IPR015590">
    <property type="entry name" value="Aldehyde_DH_dom"/>
</dbReference>
<dbReference type="EMBL" id="KZ826327">
    <property type="protein sequence ID" value="PYI09502.1"/>
    <property type="molecule type" value="Genomic_DNA"/>
</dbReference>